<keyword evidence="2" id="KW-1185">Reference proteome</keyword>
<proteinExistence type="predicted"/>
<organism evidence="1 2">
    <name type="scientific">Duganella aquatilis</name>
    <dbReference type="NCBI Taxonomy" id="2666082"/>
    <lineage>
        <taxon>Bacteria</taxon>
        <taxon>Pseudomonadati</taxon>
        <taxon>Pseudomonadota</taxon>
        <taxon>Betaproteobacteria</taxon>
        <taxon>Burkholderiales</taxon>
        <taxon>Oxalobacteraceae</taxon>
        <taxon>Telluria group</taxon>
        <taxon>Duganella</taxon>
    </lineage>
</organism>
<name>A0A844D7T8_9BURK</name>
<dbReference type="AlphaFoldDB" id="A0A844D7T8"/>
<sequence length="107" mass="12151">MRHEQIEHGAFFDAKGAIILAKQGLQSSVGFTLVELQRVNGTLFSHNHPSGHSFSAGDIVLGSECKLVELRAVSPDWRHFMRFKNGWPSRPAILWEQNALNRKRKRT</sequence>
<accession>A0A844D7T8</accession>
<dbReference type="EMBL" id="WKJL01000014">
    <property type="protein sequence ID" value="MRW86035.1"/>
    <property type="molecule type" value="Genomic_DNA"/>
</dbReference>
<protein>
    <submittedName>
        <fullName evidence="1">Uncharacterized protein</fullName>
    </submittedName>
</protein>
<reference evidence="1 2" key="1">
    <citation type="submission" date="2019-11" db="EMBL/GenBank/DDBJ databases">
        <title>Novel species isolated from a subtropical stream in China.</title>
        <authorList>
            <person name="Lu H."/>
        </authorList>
    </citation>
    <scope>NUCLEOTIDE SEQUENCE [LARGE SCALE GENOMIC DNA]</scope>
    <source>
        <strain evidence="1 2">FT26W</strain>
    </source>
</reference>
<dbReference type="RefSeq" id="WP_154359307.1">
    <property type="nucleotide sequence ID" value="NZ_WKJL01000014.1"/>
</dbReference>
<comment type="caution">
    <text evidence="1">The sequence shown here is derived from an EMBL/GenBank/DDBJ whole genome shotgun (WGS) entry which is preliminary data.</text>
</comment>
<evidence type="ECO:0000313" key="2">
    <source>
        <dbReference type="Proteomes" id="UP000439986"/>
    </source>
</evidence>
<gene>
    <name evidence="1" type="ORF">GJ698_18340</name>
</gene>
<dbReference type="Proteomes" id="UP000439986">
    <property type="component" value="Unassembled WGS sequence"/>
</dbReference>
<evidence type="ECO:0000313" key="1">
    <source>
        <dbReference type="EMBL" id="MRW86035.1"/>
    </source>
</evidence>